<dbReference type="NCBIfam" id="TIGR00876">
    <property type="entry name" value="tal_mycobact"/>
    <property type="match status" value="1"/>
</dbReference>
<evidence type="ECO:0000256" key="5">
    <source>
        <dbReference type="ARBA" id="ARBA00013151"/>
    </source>
</evidence>
<proteinExistence type="inferred from homology"/>
<evidence type="ECO:0000313" key="13">
    <source>
        <dbReference type="Proteomes" id="UP000199227"/>
    </source>
</evidence>
<dbReference type="Pfam" id="PF00923">
    <property type="entry name" value="TAL_FSA"/>
    <property type="match status" value="1"/>
</dbReference>
<evidence type="ECO:0000256" key="2">
    <source>
        <dbReference type="ARBA" id="ARBA00004496"/>
    </source>
</evidence>
<dbReference type="RefSeq" id="WP_092912462.1">
    <property type="nucleotide sequence ID" value="NZ_FOXB01000018.1"/>
</dbReference>
<dbReference type="GO" id="GO:0006098">
    <property type="term" value="P:pentose-phosphate shunt"/>
    <property type="evidence" value="ECO:0007669"/>
    <property type="project" value="UniProtKB-UniRule"/>
</dbReference>
<dbReference type="PROSITE" id="PS01054">
    <property type="entry name" value="TRANSALDOLASE_1"/>
    <property type="match status" value="1"/>
</dbReference>
<dbReference type="InterPro" id="IPR013785">
    <property type="entry name" value="Aldolase_TIM"/>
</dbReference>
<dbReference type="AlphaFoldDB" id="A0A1I5Q3C4"/>
<dbReference type="EMBL" id="FOXB01000018">
    <property type="protein sequence ID" value="SFP40697.1"/>
    <property type="molecule type" value="Genomic_DNA"/>
</dbReference>
<dbReference type="GO" id="GO:0004801">
    <property type="term" value="F:transaldolase activity"/>
    <property type="evidence" value="ECO:0007669"/>
    <property type="project" value="UniProtKB-UniRule"/>
</dbReference>
<dbReference type="HAMAP" id="MF_00493">
    <property type="entry name" value="Transaldolase_2"/>
    <property type="match status" value="1"/>
</dbReference>
<evidence type="ECO:0000256" key="1">
    <source>
        <dbReference type="ARBA" id="ARBA00003518"/>
    </source>
</evidence>
<dbReference type="InterPro" id="IPR001585">
    <property type="entry name" value="TAL/FSA"/>
</dbReference>
<reference evidence="12 13" key="1">
    <citation type="submission" date="2016-10" db="EMBL/GenBank/DDBJ databases">
        <authorList>
            <person name="de Groot N.N."/>
        </authorList>
    </citation>
    <scope>NUCLEOTIDE SEQUENCE [LARGE SCALE GENOMIC DNA]</scope>
    <source>
        <strain evidence="12 13">EP1-55-1</strain>
    </source>
</reference>
<comment type="pathway">
    <text evidence="3 11">Carbohydrate degradation; pentose phosphate pathway; D-glyceraldehyde 3-phosphate and beta-D-fructose 6-phosphate from D-ribose 5-phosphate and D-xylulose 5-phosphate (non-oxidative stage): step 2/3.</text>
</comment>
<keyword evidence="7 11" id="KW-0808">Transferase</keyword>
<dbReference type="PIRSF" id="PIRSF036915">
    <property type="entry name" value="Trnald_Bac_Plnt"/>
    <property type="match status" value="1"/>
</dbReference>
<keyword evidence="6 11" id="KW-0963">Cytoplasm</keyword>
<dbReference type="PANTHER" id="PTHR10683:SF31">
    <property type="entry name" value="TRANSALDOLASE"/>
    <property type="match status" value="1"/>
</dbReference>
<dbReference type="NCBIfam" id="NF003026">
    <property type="entry name" value="PRK03903.1"/>
    <property type="match status" value="1"/>
</dbReference>
<dbReference type="Proteomes" id="UP000199227">
    <property type="component" value="Unassembled WGS sequence"/>
</dbReference>
<dbReference type="UniPathway" id="UPA00115">
    <property type="reaction ID" value="UER00414"/>
</dbReference>
<dbReference type="OrthoDB" id="9809101at2"/>
<comment type="subcellular location">
    <subcellularLocation>
        <location evidence="2 11">Cytoplasm</location>
    </subcellularLocation>
</comment>
<dbReference type="SUPFAM" id="SSF51569">
    <property type="entry name" value="Aldolase"/>
    <property type="match status" value="1"/>
</dbReference>
<protein>
    <recommendedName>
        <fullName evidence="5 11">Transaldolase</fullName>
        <ecNumber evidence="5 11">2.2.1.2</ecNumber>
    </recommendedName>
</protein>
<keyword evidence="13" id="KW-1185">Reference proteome</keyword>
<dbReference type="Gene3D" id="3.20.20.70">
    <property type="entry name" value="Aldolase class I"/>
    <property type="match status" value="1"/>
</dbReference>
<dbReference type="GO" id="GO:0005737">
    <property type="term" value="C:cytoplasm"/>
    <property type="evidence" value="ECO:0007669"/>
    <property type="project" value="UniProtKB-SubCell"/>
</dbReference>
<dbReference type="EC" id="2.2.1.2" evidence="5 11"/>
<evidence type="ECO:0000256" key="11">
    <source>
        <dbReference type="HAMAP-Rule" id="MF_00493"/>
    </source>
</evidence>
<organism evidence="12 13">
    <name type="scientific">Hydrogenimonas thermophila</name>
    <dbReference type="NCBI Taxonomy" id="223786"/>
    <lineage>
        <taxon>Bacteria</taxon>
        <taxon>Pseudomonadati</taxon>
        <taxon>Campylobacterota</taxon>
        <taxon>Epsilonproteobacteria</taxon>
        <taxon>Campylobacterales</taxon>
        <taxon>Hydrogenimonadaceae</taxon>
        <taxon>Hydrogenimonas</taxon>
    </lineage>
</organism>
<comment type="similarity">
    <text evidence="4 11">Belongs to the transaldolase family. Type 2 subfamily.</text>
</comment>
<dbReference type="GO" id="GO:0005975">
    <property type="term" value="P:carbohydrate metabolic process"/>
    <property type="evidence" value="ECO:0007669"/>
    <property type="project" value="InterPro"/>
</dbReference>
<evidence type="ECO:0000256" key="6">
    <source>
        <dbReference type="ARBA" id="ARBA00022490"/>
    </source>
</evidence>
<comment type="catalytic activity">
    <reaction evidence="10 11">
        <text>D-sedoheptulose 7-phosphate + D-glyceraldehyde 3-phosphate = D-erythrose 4-phosphate + beta-D-fructose 6-phosphate</text>
        <dbReference type="Rhea" id="RHEA:17053"/>
        <dbReference type="ChEBI" id="CHEBI:16897"/>
        <dbReference type="ChEBI" id="CHEBI:57483"/>
        <dbReference type="ChEBI" id="CHEBI:57634"/>
        <dbReference type="ChEBI" id="CHEBI:59776"/>
        <dbReference type="EC" id="2.2.1.2"/>
    </reaction>
</comment>
<comment type="function">
    <text evidence="1 11">Transaldolase is important for the balance of metabolites in the pentose-phosphate pathway.</text>
</comment>
<dbReference type="STRING" id="223786.SAMN05216234_11822"/>
<evidence type="ECO:0000256" key="10">
    <source>
        <dbReference type="ARBA" id="ARBA00048810"/>
    </source>
</evidence>
<keyword evidence="8 11" id="KW-0570">Pentose shunt</keyword>
<feature type="active site" description="Schiff-base intermediate with substrate" evidence="11">
    <location>
        <position position="130"/>
    </location>
</feature>
<sequence length="332" mass="36584">MVNEQLGFSLWLDFIERDFLQKEFKRLIEEGVINGATSNPAIFASSIATSTAYTTQLNELKNHSAKAKYEALAKTDIKLAAEALKPLYDAGKDGFVSIEVDPFLCNDTDGTVEEGLRLYQEIGMENVMIKVPATEAGYAAMKELMSKGIHVNATLIFSPQQALKCLDAMTEGLKIWRETGNNKDVQGVLSVFVSRFDRMLDKQLEEKGVQPGLVGIMNAAKVYNLVEKRGEKAIRTLFASTGVKGDIYAADYYIKGLMASHSVNTAPLTTIEAFIKSPDHTPKLPIEADKIDEFFEKVASTGIDMDAVYEKLLSDGLKAFEEAFSGLLSHLE</sequence>
<evidence type="ECO:0000256" key="7">
    <source>
        <dbReference type="ARBA" id="ARBA00022679"/>
    </source>
</evidence>
<evidence type="ECO:0000256" key="4">
    <source>
        <dbReference type="ARBA" id="ARBA00008426"/>
    </source>
</evidence>
<evidence type="ECO:0000256" key="8">
    <source>
        <dbReference type="ARBA" id="ARBA00023126"/>
    </source>
</evidence>
<dbReference type="InterPro" id="IPR004732">
    <property type="entry name" value="Transaldolase_2"/>
</dbReference>
<evidence type="ECO:0000256" key="9">
    <source>
        <dbReference type="ARBA" id="ARBA00023270"/>
    </source>
</evidence>
<evidence type="ECO:0000313" key="12">
    <source>
        <dbReference type="EMBL" id="SFP40697.1"/>
    </source>
</evidence>
<accession>A0A1I5Q3C4</accession>
<gene>
    <name evidence="11" type="primary">tal</name>
    <name evidence="12" type="ORF">SAMN05216234_11822</name>
</gene>
<evidence type="ECO:0000256" key="3">
    <source>
        <dbReference type="ARBA" id="ARBA00004857"/>
    </source>
</evidence>
<keyword evidence="9 11" id="KW-0704">Schiff base</keyword>
<dbReference type="PANTHER" id="PTHR10683">
    <property type="entry name" value="TRANSALDOLASE"/>
    <property type="match status" value="1"/>
</dbReference>
<dbReference type="InterPro" id="IPR018225">
    <property type="entry name" value="Transaldolase_AS"/>
</dbReference>
<name>A0A1I5Q3C4_9BACT</name>